<evidence type="ECO:0000256" key="4">
    <source>
        <dbReference type="ARBA" id="ARBA00023004"/>
    </source>
</evidence>
<dbReference type="GO" id="GO:0020037">
    <property type="term" value="F:heme binding"/>
    <property type="evidence" value="ECO:0007669"/>
    <property type="project" value="InterPro"/>
</dbReference>
<comment type="cofactor">
    <cofactor evidence="1 6">
        <name>heme</name>
        <dbReference type="ChEBI" id="CHEBI:30413"/>
    </cofactor>
</comment>
<dbReference type="Proteomes" id="UP001175000">
    <property type="component" value="Unassembled WGS sequence"/>
</dbReference>
<keyword evidence="6 7" id="KW-0349">Heme</keyword>
<gene>
    <name evidence="9" type="ORF">B0T14DRAFT_441355</name>
</gene>
<evidence type="ECO:0000313" key="9">
    <source>
        <dbReference type="EMBL" id="KAK0610847.1"/>
    </source>
</evidence>
<evidence type="ECO:0000313" key="10">
    <source>
        <dbReference type="Proteomes" id="UP001175000"/>
    </source>
</evidence>
<comment type="similarity">
    <text evidence="2 7">Belongs to the cytochrome P450 family.</text>
</comment>
<dbReference type="Pfam" id="PF00067">
    <property type="entry name" value="p450"/>
    <property type="match status" value="1"/>
</dbReference>
<dbReference type="InterPro" id="IPR053007">
    <property type="entry name" value="CYP450_monoxygenase_sec-met"/>
</dbReference>
<dbReference type="InterPro" id="IPR036396">
    <property type="entry name" value="Cyt_P450_sf"/>
</dbReference>
<dbReference type="PROSITE" id="PS00086">
    <property type="entry name" value="CYTOCHROME_P450"/>
    <property type="match status" value="1"/>
</dbReference>
<evidence type="ECO:0000256" key="5">
    <source>
        <dbReference type="ARBA" id="ARBA00023033"/>
    </source>
</evidence>
<dbReference type="PANTHER" id="PTHR47582">
    <property type="entry name" value="P450, PUTATIVE (EUROFUNG)-RELATED"/>
    <property type="match status" value="1"/>
</dbReference>
<dbReference type="AlphaFoldDB" id="A0AA39TS36"/>
<accession>A0AA39TS36</accession>
<dbReference type="PANTHER" id="PTHR47582:SF1">
    <property type="entry name" value="P450, PUTATIVE (EUROFUNG)-RELATED"/>
    <property type="match status" value="1"/>
</dbReference>
<dbReference type="InterPro" id="IPR002403">
    <property type="entry name" value="Cyt_P450_E_grp-IV"/>
</dbReference>
<keyword evidence="8" id="KW-0472">Membrane</keyword>
<feature type="transmembrane region" description="Helical" evidence="8">
    <location>
        <begin position="20"/>
        <end position="37"/>
    </location>
</feature>
<evidence type="ECO:0000256" key="1">
    <source>
        <dbReference type="ARBA" id="ARBA00001971"/>
    </source>
</evidence>
<keyword evidence="4 6" id="KW-0408">Iron</keyword>
<sequence length="528" mass="58665">MASNSTSGLIGHATNLSTGQYIGLTATVVFLSILYKFSSPPMDPREPPALKPDLPIPMIGHIIGFLRHGLNYFSVLSKSHPTTPAGTLPILNGKAYMLFDIPLIQSALRHKNLTFDLLSLEFGQRVFGLSDRAMEKLWGPDHDIETSVAPVTMHRIKSAMQGENLLRMNVKALEFIAGGLNEIAPGEGEGKRVGRLFGWLRDFMTMATAEGIFGGENPMRGRMDLVEALWEFENNIQPLFVGVLPHIIARKAFLAREKIQAVLVPWYLARKDEAEDVSAIAKARAASSREFGMPEEEIGRLEVALLFVATTNTIPTLYWFMVNVWLRPELVKELGKEALPLVKVEKNGERRTATVDISRLEEQCPLMVACYRESVRLGNQGVGTRRVMRDTILTDSRGNEHLFKAGVDVLWSAKEMHLSGAWGDNVADFNPERFNEENYGRAQKQAYVPFGGGKHLCPGRNFAFAENLGLMVALVLGFKIQGLDPKDFKLGEAKFGEAVAKPPADAQGDEVVVERKKGWEDVEWKFVC</sequence>
<evidence type="ECO:0000256" key="7">
    <source>
        <dbReference type="RuleBase" id="RU000461"/>
    </source>
</evidence>
<dbReference type="InterPro" id="IPR017972">
    <property type="entry name" value="Cyt_P450_CS"/>
</dbReference>
<keyword evidence="7" id="KW-0560">Oxidoreductase</keyword>
<dbReference type="InterPro" id="IPR001128">
    <property type="entry name" value="Cyt_P450"/>
</dbReference>
<dbReference type="CDD" id="cd11040">
    <property type="entry name" value="CYP7_CYP8-like"/>
    <property type="match status" value="1"/>
</dbReference>
<dbReference type="EMBL" id="JAULSU010000007">
    <property type="protein sequence ID" value="KAK0610847.1"/>
    <property type="molecule type" value="Genomic_DNA"/>
</dbReference>
<evidence type="ECO:0000256" key="2">
    <source>
        <dbReference type="ARBA" id="ARBA00010617"/>
    </source>
</evidence>
<proteinExistence type="inferred from homology"/>
<feature type="binding site" description="axial binding residue" evidence="6">
    <location>
        <position position="457"/>
    </location>
    <ligand>
        <name>heme</name>
        <dbReference type="ChEBI" id="CHEBI:30413"/>
    </ligand>
    <ligandPart>
        <name>Fe</name>
        <dbReference type="ChEBI" id="CHEBI:18248"/>
    </ligandPart>
</feature>
<keyword evidence="3 6" id="KW-0479">Metal-binding</keyword>
<name>A0AA39TS36_9PEZI</name>
<evidence type="ECO:0000256" key="3">
    <source>
        <dbReference type="ARBA" id="ARBA00022723"/>
    </source>
</evidence>
<reference evidence="9" key="1">
    <citation type="submission" date="2023-06" db="EMBL/GenBank/DDBJ databases">
        <title>Genome-scale phylogeny and comparative genomics of the fungal order Sordariales.</title>
        <authorList>
            <consortium name="Lawrence Berkeley National Laboratory"/>
            <person name="Hensen N."/>
            <person name="Bonometti L."/>
            <person name="Westerberg I."/>
            <person name="Brannstrom I.O."/>
            <person name="Guillou S."/>
            <person name="Cros-Aarteil S."/>
            <person name="Calhoun S."/>
            <person name="Haridas S."/>
            <person name="Kuo A."/>
            <person name="Mondo S."/>
            <person name="Pangilinan J."/>
            <person name="Riley R."/>
            <person name="Labutti K."/>
            <person name="Andreopoulos B."/>
            <person name="Lipzen A."/>
            <person name="Chen C."/>
            <person name="Yanf M."/>
            <person name="Daum C."/>
            <person name="Ng V."/>
            <person name="Clum A."/>
            <person name="Steindorff A."/>
            <person name="Ohm R."/>
            <person name="Martin F."/>
            <person name="Silar P."/>
            <person name="Natvig D."/>
            <person name="Lalanne C."/>
            <person name="Gautier V."/>
            <person name="Ament-Velasquez S.L."/>
            <person name="Kruys A."/>
            <person name="Hutchinson M.I."/>
            <person name="Powell A.J."/>
            <person name="Barry K."/>
            <person name="Miller A.N."/>
            <person name="Grigoriev I.V."/>
            <person name="Debuchy R."/>
            <person name="Gladieux P."/>
            <person name="Thoren M.H."/>
            <person name="Johannesson H."/>
        </authorList>
    </citation>
    <scope>NUCLEOTIDE SEQUENCE</scope>
    <source>
        <strain evidence="9">CBS 606.72</strain>
    </source>
</reference>
<dbReference type="GO" id="GO:0004497">
    <property type="term" value="F:monooxygenase activity"/>
    <property type="evidence" value="ECO:0007669"/>
    <property type="project" value="UniProtKB-KW"/>
</dbReference>
<comment type="caution">
    <text evidence="9">The sequence shown here is derived from an EMBL/GenBank/DDBJ whole genome shotgun (WGS) entry which is preliminary data.</text>
</comment>
<keyword evidence="10" id="KW-1185">Reference proteome</keyword>
<dbReference type="SUPFAM" id="SSF48264">
    <property type="entry name" value="Cytochrome P450"/>
    <property type="match status" value="1"/>
</dbReference>
<dbReference type="Gene3D" id="1.10.630.10">
    <property type="entry name" value="Cytochrome P450"/>
    <property type="match status" value="1"/>
</dbReference>
<dbReference type="GO" id="GO:0005506">
    <property type="term" value="F:iron ion binding"/>
    <property type="evidence" value="ECO:0007669"/>
    <property type="project" value="InterPro"/>
</dbReference>
<keyword evidence="8" id="KW-1133">Transmembrane helix</keyword>
<protein>
    <submittedName>
        <fullName evidence="9">Cytochrome P450</fullName>
    </submittedName>
</protein>
<evidence type="ECO:0000256" key="8">
    <source>
        <dbReference type="SAM" id="Phobius"/>
    </source>
</evidence>
<evidence type="ECO:0000256" key="6">
    <source>
        <dbReference type="PIRSR" id="PIRSR602403-1"/>
    </source>
</evidence>
<dbReference type="GO" id="GO:0016705">
    <property type="term" value="F:oxidoreductase activity, acting on paired donors, with incorporation or reduction of molecular oxygen"/>
    <property type="evidence" value="ECO:0007669"/>
    <property type="project" value="InterPro"/>
</dbReference>
<organism evidence="9 10">
    <name type="scientific">Immersiella caudata</name>
    <dbReference type="NCBI Taxonomy" id="314043"/>
    <lineage>
        <taxon>Eukaryota</taxon>
        <taxon>Fungi</taxon>
        <taxon>Dikarya</taxon>
        <taxon>Ascomycota</taxon>
        <taxon>Pezizomycotina</taxon>
        <taxon>Sordariomycetes</taxon>
        <taxon>Sordariomycetidae</taxon>
        <taxon>Sordariales</taxon>
        <taxon>Lasiosphaeriaceae</taxon>
        <taxon>Immersiella</taxon>
    </lineage>
</organism>
<dbReference type="PRINTS" id="PR00465">
    <property type="entry name" value="EP450IV"/>
</dbReference>
<keyword evidence="5 7" id="KW-0503">Monooxygenase</keyword>
<keyword evidence="8" id="KW-0812">Transmembrane</keyword>